<organism evidence="3 4">
    <name type="scientific">Rhizobium terricola</name>
    <dbReference type="NCBI Taxonomy" id="2728849"/>
    <lineage>
        <taxon>Bacteria</taxon>
        <taxon>Pseudomonadati</taxon>
        <taxon>Pseudomonadota</taxon>
        <taxon>Alphaproteobacteria</taxon>
        <taxon>Hyphomicrobiales</taxon>
        <taxon>Rhizobiaceae</taxon>
        <taxon>Rhizobium/Agrobacterium group</taxon>
        <taxon>Rhizobium</taxon>
    </lineage>
</organism>
<dbReference type="AlphaFoldDB" id="A0A7Y0ATI9"/>
<evidence type="ECO:0000259" key="1">
    <source>
        <dbReference type="PROSITE" id="PS50404"/>
    </source>
</evidence>
<dbReference type="PANTHER" id="PTHR44051">
    <property type="entry name" value="GLUTATHIONE S-TRANSFERASE-RELATED"/>
    <property type="match status" value="1"/>
</dbReference>
<dbReference type="SFLD" id="SFLDG00358">
    <property type="entry name" value="Main_(cytGST)"/>
    <property type="match status" value="1"/>
</dbReference>
<dbReference type="Gene3D" id="3.40.30.10">
    <property type="entry name" value="Glutaredoxin"/>
    <property type="match status" value="1"/>
</dbReference>
<accession>A0A7Y0ATI9</accession>
<dbReference type="PANTHER" id="PTHR44051:SF8">
    <property type="entry name" value="GLUTATHIONE S-TRANSFERASE GSTA"/>
    <property type="match status" value="1"/>
</dbReference>
<proteinExistence type="predicted"/>
<dbReference type="PROSITE" id="PS50404">
    <property type="entry name" value="GST_NTER"/>
    <property type="match status" value="1"/>
</dbReference>
<dbReference type="EMBL" id="JABBGK010000001">
    <property type="protein sequence ID" value="NML73233.1"/>
    <property type="molecule type" value="Genomic_DNA"/>
</dbReference>
<keyword evidence="3" id="KW-0808">Transferase</keyword>
<feature type="domain" description="GST C-terminal" evidence="2">
    <location>
        <begin position="89"/>
        <end position="215"/>
    </location>
</feature>
<dbReference type="CDD" id="cd00299">
    <property type="entry name" value="GST_C_family"/>
    <property type="match status" value="1"/>
</dbReference>
<protein>
    <submittedName>
        <fullName evidence="3">Glutathione S-transferase family protein</fullName>
    </submittedName>
</protein>
<dbReference type="Pfam" id="PF13410">
    <property type="entry name" value="GST_C_2"/>
    <property type="match status" value="1"/>
</dbReference>
<dbReference type="CDD" id="cd00570">
    <property type="entry name" value="GST_N_family"/>
    <property type="match status" value="1"/>
</dbReference>
<dbReference type="InterPro" id="IPR004045">
    <property type="entry name" value="Glutathione_S-Trfase_N"/>
</dbReference>
<dbReference type="GO" id="GO:0016740">
    <property type="term" value="F:transferase activity"/>
    <property type="evidence" value="ECO:0007669"/>
    <property type="project" value="UniProtKB-KW"/>
</dbReference>
<dbReference type="InterPro" id="IPR036282">
    <property type="entry name" value="Glutathione-S-Trfase_C_sf"/>
</dbReference>
<dbReference type="PROSITE" id="PS50405">
    <property type="entry name" value="GST_CTER"/>
    <property type="match status" value="1"/>
</dbReference>
<feature type="domain" description="GST N-terminal" evidence="1">
    <location>
        <begin position="1"/>
        <end position="83"/>
    </location>
</feature>
<evidence type="ECO:0000313" key="4">
    <source>
        <dbReference type="Proteomes" id="UP000541470"/>
    </source>
</evidence>
<reference evidence="3 4" key="1">
    <citation type="submission" date="2020-04" db="EMBL/GenBank/DDBJ databases">
        <title>Rhizobium sp. S-51 isolated from soil.</title>
        <authorList>
            <person name="Dahal R.H."/>
        </authorList>
    </citation>
    <scope>NUCLEOTIDE SEQUENCE [LARGE SCALE GENOMIC DNA]</scope>
    <source>
        <strain evidence="3 4">S-51</strain>
    </source>
</reference>
<keyword evidence="4" id="KW-1185">Reference proteome</keyword>
<name>A0A7Y0ATI9_9HYPH</name>
<dbReference type="InterPro" id="IPR040079">
    <property type="entry name" value="Glutathione_S-Trfase"/>
</dbReference>
<dbReference type="SUPFAM" id="SSF47616">
    <property type="entry name" value="GST C-terminal domain-like"/>
    <property type="match status" value="1"/>
</dbReference>
<dbReference type="Gene3D" id="1.20.1050.10">
    <property type="match status" value="1"/>
</dbReference>
<dbReference type="SUPFAM" id="SSF52833">
    <property type="entry name" value="Thioredoxin-like"/>
    <property type="match status" value="1"/>
</dbReference>
<gene>
    <name evidence="3" type="ORF">HHL25_03740</name>
</gene>
<dbReference type="InterPro" id="IPR010987">
    <property type="entry name" value="Glutathione-S-Trfase_C-like"/>
</dbReference>
<dbReference type="Pfam" id="PF13417">
    <property type="entry name" value="GST_N_3"/>
    <property type="match status" value="1"/>
</dbReference>
<evidence type="ECO:0000259" key="2">
    <source>
        <dbReference type="PROSITE" id="PS50405"/>
    </source>
</evidence>
<dbReference type="Proteomes" id="UP000541470">
    <property type="component" value="Unassembled WGS sequence"/>
</dbReference>
<comment type="caution">
    <text evidence="3">The sequence shown here is derived from an EMBL/GenBank/DDBJ whole genome shotgun (WGS) entry which is preliminary data.</text>
</comment>
<dbReference type="InterPro" id="IPR036249">
    <property type="entry name" value="Thioredoxin-like_sf"/>
</dbReference>
<dbReference type="RefSeq" id="WP_169587396.1">
    <property type="nucleotide sequence ID" value="NZ_JABBGK010000001.1"/>
</dbReference>
<sequence>MTLRLYYHPLASFCWKVLIALYENAIPFEPVLVDLGDETSREDFRKVWPPMKFPVLVDTERNATIAESAAVIDYLEAFAGPVAPLVPKDPDLAWQSRMWDRLFDDMLQLPMQKIVLDVFRPADGHDAIGVVQARTDIAAAYAFMETRLPPDGWAVGKAFGLADCAAAPALFYADTVCPLDDTTPKLKDYLGRLKERPSFARVLREAEPYFKMFPLDPKPRI</sequence>
<dbReference type="SFLD" id="SFLDS00019">
    <property type="entry name" value="Glutathione_Transferase_(cytos"/>
    <property type="match status" value="1"/>
</dbReference>
<evidence type="ECO:0000313" key="3">
    <source>
        <dbReference type="EMBL" id="NML73233.1"/>
    </source>
</evidence>